<proteinExistence type="predicted"/>
<accession>A0A808FMK8</accession>
<sequence length="80" mass="8597">MRRKLNVPISHISLYWRGLETGYFGWNTSLGSKAELFADGLAVALLAVTFAFAQQAPSRIEVRTGCAPGGFPAHAEMADG</sequence>
<reference evidence="1" key="1">
    <citation type="journal article" date="2017" name="BMC Genomics">
        <title>Xanthomonas adaptation to common bean is associated with horizontal transfers of genes encoding TAL effectors.</title>
        <authorList>
            <person name="Ruh M."/>
            <person name="Briand M."/>
            <person name="Bonneau S."/>
            <person name="Jacques M.A."/>
            <person name="Chen N.W.G."/>
        </authorList>
    </citation>
    <scope>NUCLEOTIDE SEQUENCE [LARGE SCALE GENOMIC DNA]</scope>
    <source>
        <strain evidence="1">CFBP6167</strain>
    </source>
</reference>
<organism evidence="1">
    <name type="scientific">Xanthomonas citri pv. phaseoli var. fuscans</name>
    <dbReference type="NCBI Taxonomy" id="473423"/>
    <lineage>
        <taxon>Bacteria</taxon>
        <taxon>Pseudomonadati</taxon>
        <taxon>Pseudomonadota</taxon>
        <taxon>Gammaproteobacteria</taxon>
        <taxon>Lysobacterales</taxon>
        <taxon>Lysobacteraceae</taxon>
        <taxon>Xanthomonas</taxon>
    </lineage>
</organism>
<evidence type="ECO:0000313" key="1">
    <source>
        <dbReference type="EMBL" id="ATS91010.1"/>
    </source>
</evidence>
<dbReference type="EMBL" id="CP021018">
    <property type="protein sequence ID" value="ATS91010.1"/>
    <property type="molecule type" value="Genomic_DNA"/>
</dbReference>
<name>A0A808FMK8_XANCI</name>
<protein>
    <submittedName>
        <fullName evidence="1">Uncharacterized protein</fullName>
    </submittedName>
</protein>
<gene>
    <name evidence="1" type="ORF">XcfCFBP6167P_20535</name>
</gene>
<dbReference type="AlphaFoldDB" id="A0A808FMK8"/>